<sequence length="520" mass="60383">MISTAESSPVDLSRGQRSINAELERRRQIGLPFFNRDVVAVTGYDRKTINGFTSRFVGELVEELLNAPVDDHEAYVRWARDFQTFHRFIRVNKKSEQVNRRFMRLVIEQFNREGEEITITKVRSITGKDRRIVKEEIIRWEHETGHQVERRCMWKLPATSNIEGAEVIGENHALIRRNNVIRAELGRQRQLGIPFKLADLEKNLGYRIAIISLCSRHYVAELADELLSTQVETREGYEGWRRDYNTFQYSLANTRRSREVLTRLTRLTIEHLHREGETVAYSDVLRVAGHNSSRTKQEIQRWEAETGHRARPLRVWKEITLAMVVARVSSALHKLPLTFLESPEMGRSFNQTQLRMIYNISQPKLRDVAFFVMTFADGNRRNDIVFFASMARYLEQLQLLDIDALETEQFYQKYHDGLVLPVRPPRKDAPYGDRRRYSRCRAGSVTMPRGAQRWGRTRPAPARESGSPTPCRPRARGPGPFLLYRYTESSAGRRSGHECAPGQAGWPVLRSTAARRFRTV</sequence>
<evidence type="ECO:0000256" key="1">
    <source>
        <dbReference type="SAM" id="MobiDB-lite"/>
    </source>
</evidence>
<feature type="region of interest" description="Disordered" evidence="1">
    <location>
        <begin position="448"/>
        <end position="479"/>
    </location>
</feature>
<dbReference type="AlphaFoldDB" id="A0A0F9TTK3"/>
<comment type="caution">
    <text evidence="2">The sequence shown here is derived from an EMBL/GenBank/DDBJ whole genome shotgun (WGS) entry which is preliminary data.</text>
</comment>
<evidence type="ECO:0000313" key="2">
    <source>
        <dbReference type="EMBL" id="KKN84355.1"/>
    </source>
</evidence>
<reference evidence="2" key="1">
    <citation type="journal article" date="2015" name="Nature">
        <title>Complex archaea that bridge the gap between prokaryotes and eukaryotes.</title>
        <authorList>
            <person name="Spang A."/>
            <person name="Saw J.H."/>
            <person name="Jorgensen S.L."/>
            <person name="Zaremba-Niedzwiedzka K."/>
            <person name="Martijn J."/>
            <person name="Lind A.E."/>
            <person name="van Eijk R."/>
            <person name="Schleper C."/>
            <person name="Guy L."/>
            <person name="Ettema T.J."/>
        </authorList>
    </citation>
    <scope>NUCLEOTIDE SEQUENCE</scope>
</reference>
<organism evidence="2">
    <name type="scientific">marine sediment metagenome</name>
    <dbReference type="NCBI Taxonomy" id="412755"/>
    <lineage>
        <taxon>unclassified sequences</taxon>
        <taxon>metagenomes</taxon>
        <taxon>ecological metagenomes</taxon>
    </lineage>
</organism>
<gene>
    <name evidence="2" type="ORF">LCGC14_0290170</name>
</gene>
<proteinExistence type="predicted"/>
<name>A0A0F9TTK3_9ZZZZ</name>
<protein>
    <submittedName>
        <fullName evidence="2">Uncharacterized protein</fullName>
    </submittedName>
</protein>
<accession>A0A0F9TTK3</accession>
<dbReference type="EMBL" id="LAZR01000172">
    <property type="protein sequence ID" value="KKN84355.1"/>
    <property type="molecule type" value="Genomic_DNA"/>
</dbReference>